<protein>
    <recommendedName>
        <fullName evidence="3">glucose-1-phosphate thymidylyltransferase</fullName>
        <ecNumber evidence="3">2.7.7.24</ecNumber>
    </recommendedName>
</protein>
<keyword evidence="4 10" id="KW-0808">Transferase</keyword>
<evidence type="ECO:0000313" key="11">
    <source>
        <dbReference type="Proteomes" id="UP000009881"/>
    </source>
</evidence>
<evidence type="ECO:0000256" key="1">
    <source>
        <dbReference type="ARBA" id="ARBA00001946"/>
    </source>
</evidence>
<evidence type="ECO:0000256" key="8">
    <source>
        <dbReference type="ARBA" id="ARBA00049336"/>
    </source>
</evidence>
<organism evidence="10 11">
    <name type="scientific">Caenispirillum salinarum AK4</name>
    <dbReference type="NCBI Taxonomy" id="1238182"/>
    <lineage>
        <taxon>Bacteria</taxon>
        <taxon>Pseudomonadati</taxon>
        <taxon>Pseudomonadota</taxon>
        <taxon>Alphaproteobacteria</taxon>
        <taxon>Rhodospirillales</taxon>
        <taxon>Novispirillaceae</taxon>
        <taxon>Caenispirillum</taxon>
    </lineage>
</organism>
<dbReference type="Proteomes" id="UP000009881">
    <property type="component" value="Unassembled WGS sequence"/>
</dbReference>
<keyword evidence="5" id="KW-0548">Nucleotidyltransferase</keyword>
<keyword evidence="11" id="KW-1185">Reference proteome</keyword>
<dbReference type="PANTHER" id="PTHR43532:SF1">
    <property type="entry name" value="GLUCOSE-1-PHOSPHATE THYMIDYLYLTRANSFERASE 1"/>
    <property type="match status" value="1"/>
</dbReference>
<evidence type="ECO:0000313" key="10">
    <source>
        <dbReference type="EMBL" id="EKV27392.1"/>
    </source>
</evidence>
<proteinExistence type="inferred from homology"/>
<dbReference type="InterPro" id="IPR029044">
    <property type="entry name" value="Nucleotide-diphossugar_trans"/>
</dbReference>
<comment type="similarity">
    <text evidence="2">Belongs to the glucose-1-phosphate thymidylyltransferase family.</text>
</comment>
<dbReference type="PANTHER" id="PTHR43532">
    <property type="entry name" value="GLUCOSE-1-PHOSPHATE THYMIDYLYLTRANSFERASE"/>
    <property type="match status" value="1"/>
</dbReference>
<evidence type="ECO:0000259" key="9">
    <source>
        <dbReference type="Pfam" id="PF00483"/>
    </source>
</evidence>
<dbReference type="Pfam" id="PF00483">
    <property type="entry name" value="NTP_transferase"/>
    <property type="match status" value="1"/>
</dbReference>
<name>K9GQD4_9PROT</name>
<dbReference type="InterPro" id="IPR005907">
    <property type="entry name" value="G1P_thy_trans_s"/>
</dbReference>
<dbReference type="STRING" id="1238182.C882_1894"/>
<dbReference type="eggNOG" id="COG1209">
    <property type="taxonomic scope" value="Bacteria"/>
</dbReference>
<gene>
    <name evidence="10" type="ORF">C882_1894</name>
</gene>
<dbReference type="EMBL" id="ANHY01000020">
    <property type="protein sequence ID" value="EKV27392.1"/>
    <property type="molecule type" value="Genomic_DNA"/>
</dbReference>
<dbReference type="GO" id="GO:0046872">
    <property type="term" value="F:metal ion binding"/>
    <property type="evidence" value="ECO:0007669"/>
    <property type="project" value="UniProtKB-KW"/>
</dbReference>
<dbReference type="Gene3D" id="3.90.550.10">
    <property type="entry name" value="Spore Coat Polysaccharide Biosynthesis Protein SpsA, Chain A"/>
    <property type="match status" value="1"/>
</dbReference>
<keyword evidence="6" id="KW-0479">Metal-binding</keyword>
<keyword evidence="7" id="KW-0460">Magnesium</keyword>
<evidence type="ECO:0000256" key="5">
    <source>
        <dbReference type="ARBA" id="ARBA00022695"/>
    </source>
</evidence>
<dbReference type="PATRIC" id="fig|1238182.3.peg.3848"/>
<feature type="domain" description="Nucleotidyl transferase" evidence="9">
    <location>
        <begin position="4"/>
        <end position="57"/>
    </location>
</feature>
<comment type="cofactor">
    <cofactor evidence="1">
        <name>Mg(2+)</name>
        <dbReference type="ChEBI" id="CHEBI:18420"/>
    </cofactor>
</comment>
<dbReference type="GO" id="GO:0008879">
    <property type="term" value="F:glucose-1-phosphate thymidylyltransferase activity"/>
    <property type="evidence" value="ECO:0007669"/>
    <property type="project" value="UniProtKB-EC"/>
</dbReference>
<accession>K9GQD4</accession>
<dbReference type="SUPFAM" id="SSF53448">
    <property type="entry name" value="Nucleotide-diphospho-sugar transferases"/>
    <property type="match status" value="1"/>
</dbReference>
<sequence length="111" mass="12286">MEMAAELRPSARGELEITDINNRYLREGRLSVRRMGRGFVWLDTGTHGSLHDAAEFVRVMQTRTGQMVGCLEEVAYRMGFIGAETLLRLAHGLSGTHYADYLLGLAAEAGD</sequence>
<evidence type="ECO:0000256" key="6">
    <source>
        <dbReference type="ARBA" id="ARBA00022723"/>
    </source>
</evidence>
<comment type="catalytic activity">
    <reaction evidence="8">
        <text>dTTP + alpha-D-glucose 1-phosphate + H(+) = dTDP-alpha-D-glucose + diphosphate</text>
        <dbReference type="Rhea" id="RHEA:15225"/>
        <dbReference type="ChEBI" id="CHEBI:15378"/>
        <dbReference type="ChEBI" id="CHEBI:33019"/>
        <dbReference type="ChEBI" id="CHEBI:37568"/>
        <dbReference type="ChEBI" id="CHEBI:57477"/>
        <dbReference type="ChEBI" id="CHEBI:58601"/>
        <dbReference type="EC" id="2.7.7.24"/>
    </reaction>
</comment>
<evidence type="ECO:0000256" key="2">
    <source>
        <dbReference type="ARBA" id="ARBA00010480"/>
    </source>
</evidence>
<comment type="caution">
    <text evidence="10">The sequence shown here is derived from an EMBL/GenBank/DDBJ whole genome shotgun (WGS) entry which is preliminary data.</text>
</comment>
<dbReference type="AlphaFoldDB" id="K9GQD4"/>
<evidence type="ECO:0000256" key="7">
    <source>
        <dbReference type="ARBA" id="ARBA00022842"/>
    </source>
</evidence>
<reference evidence="10 11" key="1">
    <citation type="journal article" date="2013" name="Genome Announc.">
        <title>Draft Genome Sequence of an Alphaproteobacterium, Caenispirillum salinarum AK4(T), Isolated from a Solar Saltern.</title>
        <authorList>
            <person name="Khatri I."/>
            <person name="Singh A."/>
            <person name="Korpole S."/>
            <person name="Pinnaka A.K."/>
            <person name="Subramanian S."/>
        </authorList>
    </citation>
    <scope>NUCLEOTIDE SEQUENCE [LARGE SCALE GENOMIC DNA]</scope>
    <source>
        <strain evidence="10 11">AK4</strain>
    </source>
</reference>
<evidence type="ECO:0000256" key="4">
    <source>
        <dbReference type="ARBA" id="ARBA00022679"/>
    </source>
</evidence>
<evidence type="ECO:0000256" key="3">
    <source>
        <dbReference type="ARBA" id="ARBA00012461"/>
    </source>
</evidence>
<dbReference type="InterPro" id="IPR005835">
    <property type="entry name" value="NTP_transferase_dom"/>
</dbReference>
<dbReference type="EC" id="2.7.7.24" evidence="3"/>